<comment type="caution">
    <text evidence="1">The sequence shown here is derived from an EMBL/GenBank/DDBJ whole genome shotgun (WGS) entry which is preliminary data.</text>
</comment>
<name>A0A401TJ43_CHIPU</name>
<evidence type="ECO:0000313" key="2">
    <source>
        <dbReference type="Proteomes" id="UP000287033"/>
    </source>
</evidence>
<evidence type="ECO:0000313" key="1">
    <source>
        <dbReference type="EMBL" id="GCC42647.1"/>
    </source>
</evidence>
<accession>A0A401TJ43</accession>
<reference evidence="1 2" key="1">
    <citation type="journal article" date="2018" name="Nat. Ecol. Evol.">
        <title>Shark genomes provide insights into elasmobranch evolution and the origin of vertebrates.</title>
        <authorList>
            <person name="Hara Y"/>
            <person name="Yamaguchi K"/>
            <person name="Onimaru K"/>
            <person name="Kadota M"/>
            <person name="Koyanagi M"/>
            <person name="Keeley SD"/>
            <person name="Tatsumi K"/>
            <person name="Tanaka K"/>
            <person name="Motone F"/>
            <person name="Kageyama Y"/>
            <person name="Nozu R"/>
            <person name="Adachi N"/>
            <person name="Nishimura O"/>
            <person name="Nakagawa R"/>
            <person name="Tanegashima C"/>
            <person name="Kiyatake I"/>
            <person name="Matsumoto R"/>
            <person name="Murakumo K"/>
            <person name="Nishida K"/>
            <person name="Terakita A"/>
            <person name="Kuratani S"/>
            <person name="Sato K"/>
            <person name="Hyodo S Kuraku.S."/>
        </authorList>
    </citation>
    <scope>NUCLEOTIDE SEQUENCE [LARGE SCALE GENOMIC DNA]</scope>
</reference>
<organism evidence="1 2">
    <name type="scientific">Chiloscyllium punctatum</name>
    <name type="common">Brownbanded bambooshark</name>
    <name type="synonym">Hemiscyllium punctatum</name>
    <dbReference type="NCBI Taxonomy" id="137246"/>
    <lineage>
        <taxon>Eukaryota</taxon>
        <taxon>Metazoa</taxon>
        <taxon>Chordata</taxon>
        <taxon>Craniata</taxon>
        <taxon>Vertebrata</taxon>
        <taxon>Chondrichthyes</taxon>
        <taxon>Elasmobranchii</taxon>
        <taxon>Galeomorphii</taxon>
        <taxon>Galeoidea</taxon>
        <taxon>Orectolobiformes</taxon>
        <taxon>Hemiscylliidae</taxon>
        <taxon>Chiloscyllium</taxon>
    </lineage>
</organism>
<gene>
    <name evidence="1" type="ORF">chiPu_0026700</name>
</gene>
<proteinExistence type="predicted"/>
<protein>
    <submittedName>
        <fullName evidence="1">Uncharacterized protein</fullName>
    </submittedName>
</protein>
<dbReference type="Proteomes" id="UP000287033">
    <property type="component" value="Unassembled WGS sequence"/>
</dbReference>
<sequence length="188" mass="20812">MVDQRHRSALCVCRSQTDWRALRRVWGSAWERPPSPPSPQSLPLAKALVVGDVGDKMAADLTYAGRRGERSRRHLMSATAPFAPKTLFLECKGRSLNCDGKWGGGSERERESEASRTELSAWVVEPKSWSERLSVRRRNRKRLGVGREANLTGRAHFERIEAVAWMAAVEDPSKMASRGGRGEGGGGV</sequence>
<keyword evidence="2" id="KW-1185">Reference proteome</keyword>
<dbReference type="AlphaFoldDB" id="A0A401TJ43"/>
<dbReference type="EMBL" id="BEZZ01085597">
    <property type="protein sequence ID" value="GCC42647.1"/>
    <property type="molecule type" value="Genomic_DNA"/>
</dbReference>